<dbReference type="AlphaFoldDB" id="A0A1I2CIN8"/>
<dbReference type="EMBL" id="FONT01000003">
    <property type="protein sequence ID" value="SFE68176.1"/>
    <property type="molecule type" value="Genomic_DNA"/>
</dbReference>
<reference evidence="2 3" key="1">
    <citation type="submission" date="2016-10" db="EMBL/GenBank/DDBJ databases">
        <authorList>
            <person name="de Groot N.N."/>
        </authorList>
    </citation>
    <scope>NUCLEOTIDE SEQUENCE [LARGE SCALE GENOMIC DNA]</scope>
    <source>
        <strain evidence="2 3">DSM 23995</strain>
    </source>
</reference>
<dbReference type="Pfam" id="PF14007">
    <property type="entry name" value="YtpI"/>
    <property type="match status" value="1"/>
</dbReference>
<feature type="transmembrane region" description="Helical" evidence="1">
    <location>
        <begin position="64"/>
        <end position="85"/>
    </location>
</feature>
<dbReference type="OrthoDB" id="2453019at2"/>
<keyword evidence="1" id="KW-1133">Transmembrane helix</keyword>
<sequence length="103" mass="11629">MIQLTLIFIVFSLVMYLFYKIKTFRTKAPVMKRWVQTKANMSLGVFLTAFGANLLITSRGSVDIIVGTVFSLLGLANIILGFRAYKLYLPYAAKEAEEQRVNA</sequence>
<evidence type="ECO:0000256" key="1">
    <source>
        <dbReference type="SAM" id="Phobius"/>
    </source>
</evidence>
<name>A0A1I2CIN8_9BACI</name>
<feature type="transmembrane region" description="Helical" evidence="1">
    <location>
        <begin position="6"/>
        <end position="21"/>
    </location>
</feature>
<evidence type="ECO:0000313" key="3">
    <source>
        <dbReference type="Proteomes" id="UP000199516"/>
    </source>
</evidence>
<gene>
    <name evidence="2" type="ORF">SAMN05192532_10324</name>
</gene>
<evidence type="ECO:0000313" key="2">
    <source>
        <dbReference type="EMBL" id="SFE68176.1"/>
    </source>
</evidence>
<dbReference type="Proteomes" id="UP000199516">
    <property type="component" value="Unassembled WGS sequence"/>
</dbReference>
<dbReference type="STRING" id="930128.SAMN05192532_10324"/>
<organism evidence="2 3">
    <name type="scientific">Alteribacillus iranensis</name>
    <dbReference type="NCBI Taxonomy" id="930128"/>
    <lineage>
        <taxon>Bacteria</taxon>
        <taxon>Bacillati</taxon>
        <taxon>Bacillota</taxon>
        <taxon>Bacilli</taxon>
        <taxon>Bacillales</taxon>
        <taxon>Bacillaceae</taxon>
        <taxon>Alteribacillus</taxon>
    </lineage>
</organism>
<feature type="transmembrane region" description="Helical" evidence="1">
    <location>
        <begin position="41"/>
        <end position="58"/>
    </location>
</feature>
<keyword evidence="3" id="KW-1185">Reference proteome</keyword>
<proteinExistence type="predicted"/>
<accession>A0A1I2CIN8</accession>
<keyword evidence="1" id="KW-0812">Transmembrane</keyword>
<dbReference type="RefSeq" id="WP_091659941.1">
    <property type="nucleotide sequence ID" value="NZ_FONT01000003.1"/>
</dbReference>
<protein>
    <submittedName>
        <fullName evidence="2">YtpI-like protein</fullName>
    </submittedName>
</protein>
<dbReference type="InterPro" id="IPR025618">
    <property type="entry name" value="YtpI"/>
</dbReference>
<keyword evidence="1" id="KW-0472">Membrane</keyword>